<dbReference type="GO" id="GO:0005829">
    <property type="term" value="C:cytosol"/>
    <property type="evidence" value="ECO:0007669"/>
    <property type="project" value="TreeGrafter"/>
</dbReference>
<dbReference type="PANTHER" id="PTHR10204">
    <property type="entry name" value="NAD P H OXIDOREDUCTASE-RELATED"/>
    <property type="match status" value="1"/>
</dbReference>
<gene>
    <name evidence="5" type="ORF">CAL26_12905</name>
</gene>
<dbReference type="GO" id="GO:0003955">
    <property type="term" value="F:NAD(P)H dehydrogenase (quinone) activity"/>
    <property type="evidence" value="ECO:0007669"/>
    <property type="project" value="TreeGrafter"/>
</dbReference>
<dbReference type="SUPFAM" id="SSF52218">
    <property type="entry name" value="Flavoproteins"/>
    <property type="match status" value="1"/>
</dbReference>
<comment type="caution">
    <text evidence="5">The sequence shown here is derived from an EMBL/GenBank/DDBJ whole genome shotgun (WGS) entry which is preliminary data.</text>
</comment>
<comment type="similarity">
    <text evidence="1">Belongs to the NAD(P)H dehydrogenase (quinone) family.</text>
</comment>
<evidence type="ECO:0000259" key="4">
    <source>
        <dbReference type="Pfam" id="PF02525"/>
    </source>
</evidence>
<dbReference type="AlphaFoldDB" id="A0A261R0S8"/>
<organism evidence="5 6">
    <name type="scientific">Bordetella genomosp. 9</name>
    <dbReference type="NCBI Taxonomy" id="1416803"/>
    <lineage>
        <taxon>Bacteria</taxon>
        <taxon>Pseudomonadati</taxon>
        <taxon>Pseudomonadota</taxon>
        <taxon>Betaproteobacteria</taxon>
        <taxon>Burkholderiales</taxon>
        <taxon>Alcaligenaceae</taxon>
        <taxon>Bordetella</taxon>
    </lineage>
</organism>
<keyword evidence="2" id="KW-0560">Oxidoreductase</keyword>
<dbReference type="PANTHER" id="PTHR10204:SF34">
    <property type="entry name" value="NAD(P)H DEHYDROGENASE [QUINONE] 1 ISOFORM 1"/>
    <property type="match status" value="1"/>
</dbReference>
<dbReference type="InterPro" id="IPR003680">
    <property type="entry name" value="Flavodoxin_fold"/>
</dbReference>
<dbReference type="OrthoDB" id="9798454at2"/>
<dbReference type="InterPro" id="IPR051545">
    <property type="entry name" value="NAD(P)H_dehydrogenase_qn"/>
</dbReference>
<evidence type="ECO:0000313" key="5">
    <source>
        <dbReference type="EMBL" id="OZI18609.1"/>
    </source>
</evidence>
<evidence type="ECO:0000256" key="2">
    <source>
        <dbReference type="ARBA" id="ARBA00023002"/>
    </source>
</evidence>
<dbReference type="Gene3D" id="3.40.50.360">
    <property type="match status" value="1"/>
</dbReference>
<accession>A0A261R0S8</accession>
<feature type="region of interest" description="Disordered" evidence="3">
    <location>
        <begin position="256"/>
        <end position="278"/>
    </location>
</feature>
<proteinExistence type="inferred from homology"/>
<feature type="compositionally biased region" description="Polar residues" evidence="3">
    <location>
        <begin position="264"/>
        <end position="278"/>
    </location>
</feature>
<evidence type="ECO:0000256" key="1">
    <source>
        <dbReference type="ARBA" id="ARBA00006252"/>
    </source>
</evidence>
<reference evidence="5" key="1">
    <citation type="submission" date="2017-05" db="EMBL/GenBank/DDBJ databases">
        <title>Complete and WGS of Bordetella genogroups.</title>
        <authorList>
            <person name="Spilker T."/>
            <person name="Lipuma J."/>
        </authorList>
    </citation>
    <scope>NUCLEOTIDE SEQUENCE</scope>
    <source>
        <strain evidence="5">AU21707</strain>
    </source>
</reference>
<evidence type="ECO:0000256" key="3">
    <source>
        <dbReference type="SAM" id="MobiDB-lite"/>
    </source>
</evidence>
<dbReference type="Pfam" id="PF02525">
    <property type="entry name" value="Flavodoxin_2"/>
    <property type="match status" value="1"/>
</dbReference>
<feature type="domain" description="Flavodoxin-like fold" evidence="4">
    <location>
        <begin position="6"/>
        <end position="211"/>
    </location>
</feature>
<keyword evidence="6" id="KW-1185">Reference proteome</keyword>
<dbReference type="EMBL" id="NEVJ01000003">
    <property type="protein sequence ID" value="OZI18609.1"/>
    <property type="molecule type" value="Genomic_DNA"/>
</dbReference>
<dbReference type="InterPro" id="IPR029039">
    <property type="entry name" value="Flavoprotein-like_sf"/>
</dbReference>
<name>A0A261R0S8_9BORD</name>
<protein>
    <submittedName>
        <fullName evidence="5">NAD(P)H dehydrogenase</fullName>
    </submittedName>
</protein>
<dbReference type="Proteomes" id="UP000216857">
    <property type="component" value="Unassembled WGS sequence"/>
</dbReference>
<evidence type="ECO:0000313" key="6">
    <source>
        <dbReference type="Proteomes" id="UP000216857"/>
    </source>
</evidence>
<sequence>MEHRLMNVLIVYAHPEPRSLNGAIRDFSVERLRQAGHAVQVSDLYAMRWKAVVDRADNTAARTDARFDVSADSEQAYANGTQSADIAGEQEKLKWADAVILQFPLWWFSMPAILKGWVDRVYACGYAYGVGEHSDTHWGDRYGEGILTGKRAMLVVTAGGWASHYAPRGINGAIDDILFPIQHGILFFPGFDVLPPYVIYRTNRVDAAGFAGIRDTLGQRLDALATTEPIPFRKQNGGDYLIPELTLRPDIAPGQAGTAIHQRQAASRSPRDSQNTTR</sequence>